<keyword evidence="6" id="KW-0067">ATP-binding</keyword>
<dbReference type="RefSeq" id="XP_020081601.1">
    <property type="nucleotide sequence ID" value="XM_020226012.1"/>
</dbReference>
<dbReference type="InterPro" id="IPR041118">
    <property type="entry name" value="Rx_N"/>
</dbReference>
<gene>
    <name evidence="12 13" type="primary">LOC109705277</name>
</gene>
<evidence type="ECO:0000313" key="13">
    <source>
        <dbReference type="RefSeq" id="XP_020081601.1"/>
    </source>
</evidence>
<keyword evidence="2" id="KW-0433">Leucine-rich repeat</keyword>
<dbReference type="Pfam" id="PF18052">
    <property type="entry name" value="Rx_N"/>
    <property type="match status" value="1"/>
</dbReference>
<evidence type="ECO:0000259" key="7">
    <source>
        <dbReference type="Pfam" id="PF00931"/>
    </source>
</evidence>
<dbReference type="InterPro" id="IPR058922">
    <property type="entry name" value="WHD_DRP"/>
</dbReference>
<accession>A0A6P5EE18</accession>
<dbReference type="InterPro" id="IPR056789">
    <property type="entry name" value="LRR_R13L1-DRL21"/>
</dbReference>
<feature type="domain" description="NB-ARC" evidence="7">
    <location>
        <begin position="195"/>
        <end position="363"/>
    </location>
</feature>
<keyword evidence="5" id="KW-0611">Plant defense</keyword>
<evidence type="ECO:0000256" key="5">
    <source>
        <dbReference type="ARBA" id="ARBA00022821"/>
    </source>
</evidence>
<evidence type="ECO:0000256" key="3">
    <source>
        <dbReference type="ARBA" id="ARBA00022737"/>
    </source>
</evidence>
<evidence type="ECO:0000256" key="1">
    <source>
        <dbReference type="ARBA" id="ARBA00008894"/>
    </source>
</evidence>
<dbReference type="Pfam" id="PF00931">
    <property type="entry name" value="NB-ARC"/>
    <property type="match status" value="1"/>
</dbReference>
<dbReference type="PANTHER" id="PTHR36766:SF40">
    <property type="entry name" value="DISEASE RESISTANCE PROTEIN RGA3"/>
    <property type="match status" value="1"/>
</dbReference>
<reference evidence="12 13" key="2">
    <citation type="submission" date="2025-04" db="UniProtKB">
        <authorList>
            <consortium name="RefSeq"/>
        </authorList>
    </citation>
    <scope>IDENTIFICATION</scope>
    <source>
        <tissue evidence="12 13">Leaf</tissue>
    </source>
</reference>
<keyword evidence="4" id="KW-0547">Nucleotide-binding</keyword>
<dbReference type="SUPFAM" id="SSF52058">
    <property type="entry name" value="L domain-like"/>
    <property type="match status" value="2"/>
</dbReference>
<organism evidence="13">
    <name type="scientific">Ananas comosus</name>
    <name type="common">Pineapple</name>
    <name type="synonym">Ananas ananas</name>
    <dbReference type="NCBI Taxonomy" id="4615"/>
    <lineage>
        <taxon>Eukaryota</taxon>
        <taxon>Viridiplantae</taxon>
        <taxon>Streptophyta</taxon>
        <taxon>Embryophyta</taxon>
        <taxon>Tracheophyta</taxon>
        <taxon>Spermatophyta</taxon>
        <taxon>Magnoliopsida</taxon>
        <taxon>Liliopsida</taxon>
        <taxon>Poales</taxon>
        <taxon>Bromeliaceae</taxon>
        <taxon>Bromelioideae</taxon>
        <taxon>Ananas</taxon>
    </lineage>
</organism>
<dbReference type="GeneID" id="109705277"/>
<dbReference type="FunFam" id="3.40.50.300:FF:001091">
    <property type="entry name" value="Probable disease resistance protein At1g61300"/>
    <property type="match status" value="1"/>
</dbReference>
<dbReference type="InterPro" id="IPR027417">
    <property type="entry name" value="P-loop_NTPase"/>
</dbReference>
<dbReference type="Pfam" id="PF25019">
    <property type="entry name" value="LRR_R13L1-DRL21"/>
    <property type="match status" value="1"/>
</dbReference>
<protein>
    <submittedName>
        <fullName evidence="12 13">Disease resistance protein RGA1</fullName>
    </submittedName>
</protein>
<dbReference type="GO" id="GO:0051707">
    <property type="term" value="P:response to other organism"/>
    <property type="evidence" value="ECO:0007669"/>
    <property type="project" value="UniProtKB-ARBA"/>
</dbReference>
<dbReference type="PANTHER" id="PTHR36766">
    <property type="entry name" value="PLANT BROAD-SPECTRUM MILDEW RESISTANCE PROTEIN RPW8"/>
    <property type="match status" value="1"/>
</dbReference>
<dbReference type="Pfam" id="PF23559">
    <property type="entry name" value="WHD_DRP"/>
    <property type="match status" value="1"/>
</dbReference>
<dbReference type="SUPFAM" id="SSF52540">
    <property type="entry name" value="P-loop containing nucleoside triphosphate hydrolases"/>
    <property type="match status" value="1"/>
</dbReference>
<evidence type="ECO:0000313" key="12">
    <source>
        <dbReference type="RefSeq" id="XP_020081600.1"/>
    </source>
</evidence>
<dbReference type="Gene3D" id="1.10.10.10">
    <property type="entry name" value="Winged helix-like DNA-binding domain superfamily/Winged helix DNA-binding domain"/>
    <property type="match status" value="1"/>
</dbReference>
<evidence type="ECO:0000259" key="8">
    <source>
        <dbReference type="Pfam" id="PF18052"/>
    </source>
</evidence>
<sequence length="1232" mass="139971">MALPFIAESAASAIIKNLVSACSSYLEVYPAAGGMQDELERLQHALPQVQAVLTAVEEGAMVMAQNKALDTWLWQLRDAVECAEDVLDELEYYELEKTVQDRDDEVCGILSKYRRKFDSFVNRIFSDDTLKRLREAVKGLDRVVDGMGPLLQLVTGLYGPGVKRRKIEEVRNARETSSLLTESEVLGRDEERHLIVEWLIKPRDTDVSAFTIVGMGGFGKTTIAQLVYSDDRVREYFDPIMWVCVSQDFDATVITRKMLEGASSESFGDKSLNALHYILKQKILSNRFLLMLDDVWNDDNAIEWEKLVAPLKLGQRGSKILLTTRMGSVADMVAKVMQCKKESLNLNVLKESDCMSLFNKHAFLGVNSDDYKNLQLIGKQIAKKLGGCPLAIKVMGGLLNSCMDYGYWKRILKEDIVELQHRKDDIMTILRLSYDHLSTNLQLCFRYCSIFPQDYMLKKKELVYMWMGSGLIPQSICGKRRPEDIGEEYLDLLTRKSFFTCKTNDYGFEISKSYVMHDLLHDLAQSVSLGECIRIGGDIVGNTIPRTVRHLSVENTNLLSIREISNLKNLRTLVVSVEENHEHNTDHLLVFSEVIKGFKNLRLLSMHVTFDFHKMPYALNSLIHLRYLSLSERLVIDESFMGFIRSSLCRLYHLQFLKLLTFGIGTYNIEYDGLTNLVNLRSLDDRHGMIKNIRYISKLPFIHKLKNFVVREESGYKIGELMNLRDLRHLCVRELENVRSSEEVMEAKLNEKEYLKSLSLGWSRDRSSCVETDEQLLDNLCPHINLKRLHIQNYKGVKSPCWMTDLSLINLTSIELIDCEGWEHLPPLGDLPLLNRLYLCKLHAVKHICCSFYGSSGVCAFPSLKQLFLLYMPNLEEWIGVDDGCMFPLLHSLEIIGCPNLRGIPTLPRNLRRMKISDVGLTALSTINQDCGNNNQQEHFKALATLTIKQCEKLEYLPTEFFWKFNPLKFLCIEKCPKLTKRGISDIQLPSILSQLTIGSCGDLEVPLLWSADLASLTCLDLLDCARIASLPPAQVCAGWTMLSSLEIKNCKELSSFGGIQALVSLRSLEIEGCDKLIEVSLRQPPFPNNVSQKNALDCFLKLGRLSIDHHALLLMEPLRSLSSISRMTLLGASQLTSLPEEWLVQNHSALYFLSIKNACSLQSLPQSMTKLCFLMRLLVYNANLIQSLPDLPASLRTLCITGCHPVLKERCQENIGLDWPKIADIPDLTIF</sequence>
<dbReference type="InterPro" id="IPR036388">
    <property type="entry name" value="WH-like_DNA-bd_sf"/>
</dbReference>
<dbReference type="Proteomes" id="UP000515123">
    <property type="component" value="Unplaced"/>
</dbReference>
<dbReference type="OrthoDB" id="689698at2759"/>
<keyword evidence="11" id="KW-1185">Reference proteome</keyword>
<reference evidence="11" key="1">
    <citation type="journal article" date="2015" name="Nat. Genet.">
        <title>The pineapple genome and the evolution of CAM photosynthesis.</title>
        <authorList>
            <person name="Ming R."/>
            <person name="VanBuren R."/>
            <person name="Wai C.M."/>
            <person name="Tang H."/>
            <person name="Schatz M.C."/>
            <person name="Bowers J.E."/>
            <person name="Lyons E."/>
            <person name="Wang M.L."/>
            <person name="Chen J."/>
            <person name="Biggers E."/>
            <person name="Zhang J."/>
            <person name="Huang L."/>
            <person name="Zhang L."/>
            <person name="Miao W."/>
            <person name="Zhang J."/>
            <person name="Ye Z."/>
            <person name="Miao C."/>
            <person name="Lin Z."/>
            <person name="Wang H."/>
            <person name="Zhou H."/>
            <person name="Yim W.C."/>
            <person name="Priest H.D."/>
            <person name="Zheng C."/>
            <person name="Woodhouse M."/>
            <person name="Edger P.P."/>
            <person name="Guyot R."/>
            <person name="Guo H.B."/>
            <person name="Guo H."/>
            <person name="Zheng G."/>
            <person name="Singh R."/>
            <person name="Sharma A."/>
            <person name="Min X."/>
            <person name="Zheng Y."/>
            <person name="Lee H."/>
            <person name="Gurtowski J."/>
            <person name="Sedlazeck F.J."/>
            <person name="Harkess A."/>
            <person name="McKain M.R."/>
            <person name="Liao Z."/>
            <person name="Fang J."/>
            <person name="Liu J."/>
            <person name="Zhang X."/>
            <person name="Zhang Q."/>
            <person name="Hu W."/>
            <person name="Qin Y."/>
            <person name="Wang K."/>
            <person name="Chen L.Y."/>
            <person name="Shirley N."/>
            <person name="Lin Y.R."/>
            <person name="Liu L.Y."/>
            <person name="Hernandez A.G."/>
            <person name="Wright C.L."/>
            <person name="Bulone V."/>
            <person name="Tuskan G.A."/>
            <person name="Heath K."/>
            <person name="Zee F."/>
            <person name="Moore P.H."/>
            <person name="Sunkar R."/>
            <person name="Leebens-Mack J.H."/>
            <person name="Mockler T."/>
            <person name="Bennetzen J.L."/>
            <person name="Freeling M."/>
            <person name="Sankoff D."/>
            <person name="Paterson A.H."/>
            <person name="Zhu X."/>
            <person name="Yang X."/>
            <person name="Smith J.A."/>
            <person name="Cushman J.C."/>
            <person name="Paull R.E."/>
            <person name="Yu Q."/>
        </authorList>
    </citation>
    <scope>NUCLEOTIDE SEQUENCE [LARGE SCALE GENOMIC DNA]</scope>
    <source>
        <strain evidence="11">cv. F153</strain>
    </source>
</reference>
<dbReference type="PRINTS" id="PR00364">
    <property type="entry name" value="DISEASERSIST"/>
</dbReference>
<evidence type="ECO:0000256" key="4">
    <source>
        <dbReference type="ARBA" id="ARBA00022741"/>
    </source>
</evidence>
<dbReference type="InterPro" id="IPR002182">
    <property type="entry name" value="NB-ARC"/>
</dbReference>
<dbReference type="GO" id="GO:0005524">
    <property type="term" value="F:ATP binding"/>
    <property type="evidence" value="ECO:0007669"/>
    <property type="project" value="UniProtKB-KW"/>
</dbReference>
<feature type="domain" description="R13L1/DRL21-like LRR repeat region" evidence="10">
    <location>
        <begin position="718"/>
        <end position="841"/>
    </location>
</feature>
<dbReference type="RefSeq" id="XP_020081600.1">
    <property type="nucleotide sequence ID" value="XM_020226011.1"/>
</dbReference>
<evidence type="ECO:0000256" key="6">
    <source>
        <dbReference type="ARBA" id="ARBA00022840"/>
    </source>
</evidence>
<dbReference type="GO" id="GO:0043531">
    <property type="term" value="F:ADP binding"/>
    <property type="evidence" value="ECO:0007669"/>
    <property type="project" value="InterPro"/>
</dbReference>
<dbReference type="Gene3D" id="3.80.10.10">
    <property type="entry name" value="Ribonuclease Inhibitor"/>
    <property type="match status" value="2"/>
</dbReference>
<dbReference type="InterPro" id="IPR032675">
    <property type="entry name" value="LRR_dom_sf"/>
</dbReference>
<comment type="similarity">
    <text evidence="1">Belongs to the disease resistance NB-LRR family.</text>
</comment>
<proteinExistence type="inferred from homology"/>
<dbReference type="GO" id="GO:0006952">
    <property type="term" value="P:defense response"/>
    <property type="evidence" value="ECO:0007669"/>
    <property type="project" value="UniProtKB-KW"/>
</dbReference>
<evidence type="ECO:0000313" key="11">
    <source>
        <dbReference type="Proteomes" id="UP000515123"/>
    </source>
</evidence>
<keyword evidence="3" id="KW-0677">Repeat</keyword>
<evidence type="ECO:0000259" key="10">
    <source>
        <dbReference type="Pfam" id="PF25019"/>
    </source>
</evidence>
<dbReference type="Gene3D" id="1.10.8.430">
    <property type="entry name" value="Helical domain of apoptotic protease-activating factors"/>
    <property type="match status" value="1"/>
</dbReference>
<dbReference type="AlphaFoldDB" id="A0A6P5EE18"/>
<evidence type="ECO:0000259" key="9">
    <source>
        <dbReference type="Pfam" id="PF23559"/>
    </source>
</evidence>
<evidence type="ECO:0000256" key="2">
    <source>
        <dbReference type="ARBA" id="ARBA00022614"/>
    </source>
</evidence>
<name>A0A6P5EE18_ANACO</name>
<dbReference type="InterPro" id="IPR042197">
    <property type="entry name" value="Apaf_helical"/>
</dbReference>
<feature type="domain" description="Disease resistance N-terminal" evidence="8">
    <location>
        <begin position="18"/>
        <end position="98"/>
    </location>
</feature>
<dbReference type="Gene3D" id="3.40.50.300">
    <property type="entry name" value="P-loop containing nucleotide triphosphate hydrolases"/>
    <property type="match status" value="1"/>
</dbReference>
<feature type="domain" description="Disease resistance protein winged helix" evidence="9">
    <location>
        <begin position="450"/>
        <end position="524"/>
    </location>
</feature>
<dbReference type="Gene3D" id="1.20.5.4130">
    <property type="match status" value="1"/>
</dbReference>